<dbReference type="Proteomes" id="UP000263993">
    <property type="component" value="Unassembled WGS sequence"/>
</dbReference>
<protein>
    <submittedName>
        <fullName evidence="2">Nuclear transport factor 2 family protein</fullName>
    </submittedName>
</protein>
<sequence length="154" mass="16861">MAHTVTRQVVDAFYDAYTTGDRDKLAAMLHDDVAWSIRGPVAVLLFCGERHGKAQVLELASGVLQSVLADLKVTHDSVVIDGDDVATLNRLTARRRSDGRTIGYRFAHFIRFKDGKVIETLSIIDTFDAAEQMLGHSLAVADDAPATPRNLVLL</sequence>
<dbReference type="RefSeq" id="WP_115516935.1">
    <property type="nucleotide sequence ID" value="NZ_QRGO01000001.1"/>
</dbReference>
<dbReference type="InterPro" id="IPR032710">
    <property type="entry name" value="NTF2-like_dom_sf"/>
</dbReference>
<dbReference type="OrthoDB" id="8246033at2"/>
<evidence type="ECO:0000313" key="3">
    <source>
        <dbReference type="Proteomes" id="UP000263993"/>
    </source>
</evidence>
<comment type="caution">
    <text evidence="2">The sequence shown here is derived from an EMBL/GenBank/DDBJ whole genome shotgun (WGS) entry which is preliminary data.</text>
</comment>
<dbReference type="SUPFAM" id="SSF54427">
    <property type="entry name" value="NTF2-like"/>
    <property type="match status" value="1"/>
</dbReference>
<dbReference type="EMBL" id="QRGO01000001">
    <property type="protein sequence ID" value="RDV04908.1"/>
    <property type="molecule type" value="Genomic_DNA"/>
</dbReference>
<name>A0A371BBE6_9BRAD</name>
<dbReference type="PANTHER" id="PTHR41252:SF1">
    <property type="entry name" value="BLR2505 PROTEIN"/>
    <property type="match status" value="1"/>
</dbReference>
<evidence type="ECO:0000259" key="1">
    <source>
        <dbReference type="Pfam" id="PF12680"/>
    </source>
</evidence>
<evidence type="ECO:0000313" key="2">
    <source>
        <dbReference type="EMBL" id="RDV04908.1"/>
    </source>
</evidence>
<dbReference type="InterPro" id="IPR037401">
    <property type="entry name" value="SnoaL-like"/>
</dbReference>
<dbReference type="Pfam" id="PF12680">
    <property type="entry name" value="SnoaL_2"/>
    <property type="match status" value="1"/>
</dbReference>
<accession>A0A371BBE6</accession>
<keyword evidence="3" id="KW-1185">Reference proteome</keyword>
<dbReference type="Gene3D" id="3.10.450.50">
    <property type="match status" value="1"/>
</dbReference>
<organism evidence="2 3">
    <name type="scientific">Undibacter mobilis</name>
    <dbReference type="NCBI Taxonomy" id="2292256"/>
    <lineage>
        <taxon>Bacteria</taxon>
        <taxon>Pseudomonadati</taxon>
        <taxon>Pseudomonadota</taxon>
        <taxon>Alphaproteobacteria</taxon>
        <taxon>Hyphomicrobiales</taxon>
        <taxon>Nitrobacteraceae</taxon>
        <taxon>Undibacter</taxon>
    </lineage>
</organism>
<dbReference type="AlphaFoldDB" id="A0A371BBE6"/>
<reference evidence="3" key="1">
    <citation type="submission" date="2018-08" db="EMBL/GenBank/DDBJ databases">
        <authorList>
            <person name="Kim S.-J."/>
            <person name="Jung G.-Y."/>
        </authorList>
    </citation>
    <scope>NUCLEOTIDE SEQUENCE [LARGE SCALE GENOMIC DNA]</scope>
    <source>
        <strain evidence="3">GY_H</strain>
    </source>
</reference>
<dbReference type="PANTHER" id="PTHR41252">
    <property type="entry name" value="BLR2505 PROTEIN"/>
    <property type="match status" value="1"/>
</dbReference>
<feature type="domain" description="SnoaL-like" evidence="1">
    <location>
        <begin position="10"/>
        <end position="119"/>
    </location>
</feature>
<proteinExistence type="predicted"/>
<gene>
    <name evidence="2" type="ORF">DXH78_10250</name>
</gene>